<dbReference type="PROSITE" id="PS51918">
    <property type="entry name" value="RADICAL_SAM"/>
    <property type="match status" value="1"/>
</dbReference>
<gene>
    <name evidence="8" type="ORF">SAMN05444391_0512</name>
</gene>
<evidence type="ECO:0000256" key="6">
    <source>
        <dbReference type="ARBA" id="ARBA00023014"/>
    </source>
</evidence>
<dbReference type="GO" id="GO:0070475">
    <property type="term" value="P:rRNA base methylation"/>
    <property type="evidence" value="ECO:0007669"/>
    <property type="project" value="TreeGrafter"/>
</dbReference>
<dbReference type="InterPro" id="IPR058240">
    <property type="entry name" value="rSAM_sf"/>
</dbReference>
<dbReference type="Pfam" id="PF04055">
    <property type="entry name" value="Radical_SAM"/>
    <property type="match status" value="1"/>
</dbReference>
<keyword evidence="9" id="KW-1185">Reference proteome</keyword>
<keyword evidence="2" id="KW-0004">4Fe-4S</keyword>
<protein>
    <submittedName>
        <fullName evidence="8">23S rRNA (Adenine2503-C2)-methyltransferase</fullName>
    </submittedName>
</protein>
<comment type="cofactor">
    <cofactor evidence="1">
        <name>[4Fe-4S] cluster</name>
        <dbReference type="ChEBI" id="CHEBI:49883"/>
    </cofactor>
</comment>
<sequence>MKLLSERKSPLNRVFVYQLEDGYRVESVFYRGDTLCVSTQVGCAVGCPFCLSGKDGLLRNLSSREIYLQYALLKDALPIRRIAIAGIGEPLMNIRNVVEAFWMFKKEGLKVSFYTSGHPVRHLPYVLTLPHSGLTVSLHAVRDEVRRRLLPHAGSLSELLKALRDSLSSVSKKKRKKVSLGYLLLKGVNDSEEDLTELARLAKSLDVSVTLLYYNNTVSAFEETGQEEYERAFLLLRSMGVRVTLSTRFRKDPLGGCGTLVVNRTL</sequence>
<evidence type="ECO:0000256" key="4">
    <source>
        <dbReference type="ARBA" id="ARBA00022723"/>
    </source>
</evidence>
<dbReference type="STRING" id="381751.SAMN05444391_0512"/>
<evidence type="ECO:0000313" key="8">
    <source>
        <dbReference type="EMBL" id="SHK27419.1"/>
    </source>
</evidence>
<dbReference type="EMBL" id="LT670846">
    <property type="protein sequence ID" value="SHK27419.1"/>
    <property type="molecule type" value="Genomic_DNA"/>
</dbReference>
<dbReference type="InterPro" id="IPR040072">
    <property type="entry name" value="Methyltransferase_A"/>
</dbReference>
<dbReference type="RefSeq" id="WP_079653679.1">
    <property type="nucleotide sequence ID" value="NZ_LT670846.1"/>
</dbReference>
<evidence type="ECO:0000256" key="5">
    <source>
        <dbReference type="ARBA" id="ARBA00023004"/>
    </source>
</evidence>
<evidence type="ECO:0000256" key="2">
    <source>
        <dbReference type="ARBA" id="ARBA00022485"/>
    </source>
</evidence>
<dbReference type="OrthoDB" id="9793973at2"/>
<evidence type="ECO:0000256" key="3">
    <source>
        <dbReference type="ARBA" id="ARBA00022691"/>
    </source>
</evidence>
<dbReference type="AlphaFoldDB" id="A0A1M6R4L9"/>
<dbReference type="PANTHER" id="PTHR30544:SF5">
    <property type="entry name" value="RADICAL SAM CORE DOMAIN-CONTAINING PROTEIN"/>
    <property type="match status" value="1"/>
</dbReference>
<evidence type="ECO:0000259" key="7">
    <source>
        <dbReference type="PROSITE" id="PS51918"/>
    </source>
</evidence>
<feature type="domain" description="Radical SAM core" evidence="7">
    <location>
        <begin position="29"/>
        <end position="248"/>
    </location>
</feature>
<dbReference type="Proteomes" id="UP000189810">
    <property type="component" value="Chromosome I"/>
</dbReference>
<reference evidence="8 9" key="1">
    <citation type="submission" date="2016-11" db="EMBL/GenBank/DDBJ databases">
        <authorList>
            <person name="Jaros S."/>
            <person name="Januszkiewicz K."/>
            <person name="Wedrychowicz H."/>
        </authorList>
    </citation>
    <scope>NUCLEOTIDE SEQUENCE [LARGE SCALE GENOMIC DNA]</scope>
    <source>
        <strain evidence="8 9">DSM 19557</strain>
    </source>
</reference>
<proteinExistence type="predicted"/>
<dbReference type="CDD" id="cd01335">
    <property type="entry name" value="Radical_SAM"/>
    <property type="match status" value="1"/>
</dbReference>
<name>A0A1M6R4L9_9AQUI</name>
<evidence type="ECO:0000313" key="9">
    <source>
        <dbReference type="Proteomes" id="UP000189810"/>
    </source>
</evidence>
<dbReference type="SFLD" id="SFLDS00029">
    <property type="entry name" value="Radical_SAM"/>
    <property type="match status" value="1"/>
</dbReference>
<organism evidence="8 9">
    <name type="scientific">Thermocrinis minervae</name>
    <dbReference type="NCBI Taxonomy" id="381751"/>
    <lineage>
        <taxon>Bacteria</taxon>
        <taxon>Pseudomonadati</taxon>
        <taxon>Aquificota</taxon>
        <taxon>Aquificia</taxon>
        <taxon>Aquificales</taxon>
        <taxon>Aquificaceae</taxon>
        <taxon>Thermocrinis</taxon>
    </lineage>
</organism>
<dbReference type="SUPFAM" id="SSF102114">
    <property type="entry name" value="Radical SAM enzymes"/>
    <property type="match status" value="1"/>
</dbReference>
<dbReference type="GO" id="GO:0030488">
    <property type="term" value="P:tRNA methylation"/>
    <property type="evidence" value="ECO:0007669"/>
    <property type="project" value="TreeGrafter"/>
</dbReference>
<dbReference type="Gene3D" id="3.20.20.70">
    <property type="entry name" value="Aldolase class I"/>
    <property type="match status" value="1"/>
</dbReference>
<keyword evidence="3" id="KW-0949">S-adenosyl-L-methionine</keyword>
<dbReference type="GO" id="GO:0046872">
    <property type="term" value="F:metal ion binding"/>
    <property type="evidence" value="ECO:0007669"/>
    <property type="project" value="UniProtKB-KW"/>
</dbReference>
<keyword evidence="4" id="KW-0479">Metal-binding</keyword>
<dbReference type="GO" id="GO:0051539">
    <property type="term" value="F:4 iron, 4 sulfur cluster binding"/>
    <property type="evidence" value="ECO:0007669"/>
    <property type="project" value="UniProtKB-KW"/>
</dbReference>
<dbReference type="PANTHER" id="PTHR30544">
    <property type="entry name" value="23S RRNA METHYLTRANSFERASE"/>
    <property type="match status" value="1"/>
</dbReference>
<accession>A0A1M6R4L9</accession>
<evidence type="ECO:0000256" key="1">
    <source>
        <dbReference type="ARBA" id="ARBA00001966"/>
    </source>
</evidence>
<keyword evidence="8" id="KW-0489">Methyltransferase</keyword>
<dbReference type="InterPro" id="IPR007197">
    <property type="entry name" value="rSAM"/>
</dbReference>
<keyword evidence="8" id="KW-0808">Transferase</keyword>
<keyword evidence="5" id="KW-0408">Iron</keyword>
<keyword evidence="6" id="KW-0411">Iron-sulfur</keyword>
<dbReference type="InterPro" id="IPR013785">
    <property type="entry name" value="Aldolase_TIM"/>
</dbReference>
<dbReference type="GO" id="GO:0008168">
    <property type="term" value="F:methyltransferase activity"/>
    <property type="evidence" value="ECO:0007669"/>
    <property type="project" value="UniProtKB-KW"/>
</dbReference>